<dbReference type="Pfam" id="PF00806">
    <property type="entry name" value="PUF"/>
    <property type="match status" value="1"/>
</dbReference>
<keyword evidence="1" id="KW-0677">Repeat</keyword>
<evidence type="ECO:0000256" key="2">
    <source>
        <dbReference type="ARBA" id="ARBA00022884"/>
    </source>
</evidence>
<name>A0A7M5UTA8_9CNID</name>
<dbReference type="Proteomes" id="UP000594262">
    <property type="component" value="Unplaced"/>
</dbReference>
<keyword evidence="7" id="KW-1185">Reference proteome</keyword>
<dbReference type="InterPro" id="IPR040059">
    <property type="entry name" value="PUM3"/>
</dbReference>
<evidence type="ECO:0000256" key="3">
    <source>
        <dbReference type="PROSITE-ProRule" id="PRU00317"/>
    </source>
</evidence>
<dbReference type="InterPro" id="IPR016024">
    <property type="entry name" value="ARM-type_fold"/>
</dbReference>
<dbReference type="GO" id="GO:0006417">
    <property type="term" value="P:regulation of translation"/>
    <property type="evidence" value="ECO:0007669"/>
    <property type="project" value="TreeGrafter"/>
</dbReference>
<dbReference type="SMART" id="SM00025">
    <property type="entry name" value="Pumilio"/>
    <property type="match status" value="4"/>
</dbReference>
<protein>
    <recommendedName>
        <fullName evidence="5">PUM-HD domain-containing protein</fullName>
    </recommendedName>
</protein>
<dbReference type="PROSITE" id="PS50303">
    <property type="entry name" value="PUM_HD"/>
    <property type="match status" value="1"/>
</dbReference>
<dbReference type="InterPro" id="IPR012959">
    <property type="entry name" value="CPL_dom"/>
</dbReference>
<feature type="compositionally biased region" description="Basic and acidic residues" evidence="4">
    <location>
        <begin position="53"/>
        <end position="73"/>
    </location>
</feature>
<dbReference type="SUPFAM" id="SSF48371">
    <property type="entry name" value="ARM repeat"/>
    <property type="match status" value="1"/>
</dbReference>
<reference evidence="6" key="1">
    <citation type="submission" date="2021-01" db="UniProtKB">
        <authorList>
            <consortium name="EnsemblMetazoa"/>
        </authorList>
    </citation>
    <scope>IDENTIFICATION</scope>
</reference>
<dbReference type="InterPro" id="IPR001313">
    <property type="entry name" value="Pumilio_RNA-bd_rpt"/>
</dbReference>
<dbReference type="GO" id="GO:0003729">
    <property type="term" value="F:mRNA binding"/>
    <property type="evidence" value="ECO:0007669"/>
    <property type="project" value="TreeGrafter"/>
</dbReference>
<feature type="region of interest" description="Disordered" evidence="4">
    <location>
        <begin position="501"/>
        <end position="531"/>
    </location>
</feature>
<dbReference type="RefSeq" id="XP_066916373.1">
    <property type="nucleotide sequence ID" value="XM_067060272.1"/>
</dbReference>
<feature type="region of interest" description="Disordered" evidence="4">
    <location>
        <begin position="1"/>
        <end position="73"/>
    </location>
</feature>
<dbReference type="EnsemblMetazoa" id="CLYHEMT002316.1">
    <property type="protein sequence ID" value="CLYHEMP002316.1"/>
    <property type="gene ID" value="CLYHEMG002316"/>
</dbReference>
<dbReference type="InterPro" id="IPR033133">
    <property type="entry name" value="PUM-HD"/>
</dbReference>
<dbReference type="InterPro" id="IPR011989">
    <property type="entry name" value="ARM-like"/>
</dbReference>
<feature type="compositionally biased region" description="Acidic residues" evidence="4">
    <location>
        <begin position="505"/>
        <end position="519"/>
    </location>
</feature>
<dbReference type="GO" id="GO:0005730">
    <property type="term" value="C:nucleolus"/>
    <property type="evidence" value="ECO:0007669"/>
    <property type="project" value="TreeGrafter"/>
</dbReference>
<feature type="repeat" description="Pumilio" evidence="3">
    <location>
        <begin position="160"/>
        <end position="196"/>
    </location>
</feature>
<dbReference type="OrthoDB" id="497380at2759"/>
<proteinExistence type="predicted"/>
<evidence type="ECO:0000256" key="1">
    <source>
        <dbReference type="ARBA" id="ARBA00022737"/>
    </source>
</evidence>
<evidence type="ECO:0000313" key="7">
    <source>
        <dbReference type="Proteomes" id="UP000594262"/>
    </source>
</evidence>
<dbReference type="PROSITE" id="PS50302">
    <property type="entry name" value="PUM"/>
    <property type="match status" value="2"/>
</dbReference>
<accession>A0A7M5UTA8</accession>
<dbReference type="PANTHER" id="PTHR13389:SF0">
    <property type="entry name" value="PUMILIO HOMOLOG 3"/>
    <property type="match status" value="1"/>
</dbReference>
<keyword evidence="2" id="KW-0694">RNA-binding</keyword>
<dbReference type="Pfam" id="PF08144">
    <property type="entry name" value="CPL"/>
    <property type="match status" value="1"/>
</dbReference>
<evidence type="ECO:0000259" key="5">
    <source>
        <dbReference type="PROSITE" id="PS50303"/>
    </source>
</evidence>
<evidence type="ECO:0000313" key="6">
    <source>
        <dbReference type="EnsemblMetazoa" id="CLYHEMP002316.1"/>
    </source>
</evidence>
<organism evidence="6 7">
    <name type="scientific">Clytia hemisphaerica</name>
    <dbReference type="NCBI Taxonomy" id="252671"/>
    <lineage>
        <taxon>Eukaryota</taxon>
        <taxon>Metazoa</taxon>
        <taxon>Cnidaria</taxon>
        <taxon>Hydrozoa</taxon>
        <taxon>Hydroidolina</taxon>
        <taxon>Leptothecata</taxon>
        <taxon>Obeliida</taxon>
        <taxon>Clytiidae</taxon>
        <taxon>Clytia</taxon>
    </lineage>
</organism>
<dbReference type="AlphaFoldDB" id="A0A7M5UTA8"/>
<feature type="repeat" description="Pumilio" evidence="3">
    <location>
        <begin position="383"/>
        <end position="422"/>
    </location>
</feature>
<dbReference type="PANTHER" id="PTHR13389">
    <property type="entry name" value="PUMILIO HOMOLOG 3"/>
    <property type="match status" value="1"/>
</dbReference>
<dbReference type="GeneID" id="136803528"/>
<feature type="compositionally biased region" description="Basic and acidic residues" evidence="4">
    <location>
        <begin position="520"/>
        <end position="531"/>
    </location>
</feature>
<feature type="domain" description="PUM-HD" evidence="5">
    <location>
        <begin position="97"/>
        <end position="450"/>
    </location>
</feature>
<sequence>MAKPKGKQGKVATNKKGGPSSKQNPNFKAKNKKGGAGFGGKGKQFKKKSQLKGSKEFNKKDTDTKKAPVEDKKRKIEADTVEQIKKKKKEKSEIVTKMMGIYEKLRRKDVTAEEKTKLIDEAVIVAEGKENEVVFKHSTVRVLEMCVKYGKNEQREKIFKIFKDNLVTLLTSKYAKFLVEKFIEYGSKEQRKKIVESFYGKVKKLIKDKRAGSILEEIYCKYANASQRAALVEEFYGPEFAVFKVASGRTLEDILENDPDKKEKIMKHMKESLTLLCQKDVLGLSVVHRALLDFFKYANTTQKSEIVEILKTNLVHVLHTKDGSKVAMNCIWLASTKDRKAITKSFKTFVMKICKEEFGHKVMFSLFDVMDDTVLLKKALFPEILINIEELMVDQYGRKVLLYILKPRNSSNFLPEVQKLLEQADDNKYSKKDSSVRQGELRDILLPNLLACLTQNAKDIMLNKSTVVVFLAALEVSKDSKQTTMLMEKVASIFAKPLKEKTDLENESESEEEKEAEEGDVQKEEKGPKADHPVVDACGHWCLKSVIKQDKKRQENGYGTLFSTILCNHVTEGGFSDWATENRGAFVLVSLLESGIQSVTDRVKADLKFVEKDKLDKELKGIELLLKLIG</sequence>
<dbReference type="Gene3D" id="1.25.10.10">
    <property type="entry name" value="Leucine-rich Repeat Variant"/>
    <property type="match status" value="2"/>
</dbReference>
<evidence type="ECO:0000256" key="4">
    <source>
        <dbReference type="SAM" id="MobiDB-lite"/>
    </source>
</evidence>